<gene>
    <name evidence="3" type="ORF">WI372_07885</name>
</gene>
<keyword evidence="2" id="KW-0732">Signal</keyword>
<feature type="signal peptide" evidence="2">
    <location>
        <begin position="1"/>
        <end position="26"/>
    </location>
</feature>
<dbReference type="InterPro" id="IPR019734">
    <property type="entry name" value="TPR_rpt"/>
</dbReference>
<sequence length="534" mass="58819">MASPLIRSIALSTAFAATAGLLPAQAQQPDDDAIPLYTVGLGPLQRPVTTSVEEAQAWFDQGLQLMYAFAVGDGLRSFRQAWESDPDCAMCWFGEAWALGPYLNGGMNDADEPRAWEAAQNALRIAQRPGGATAAERAMIEAMAVRYAERPDPEGRVARDSAYSRAMADAWARFPNDLEIGTLYGESLMLLEPRRGVWPLEKPSVQHIHRVLEEALARDISHPGACHLYIHATESTPDAGKAEPCADLLGDAIPGASHINHMPSHTYNRIGRWSDAVRANQKAWHSDQKAAIDEGFAIYPSHNLHMLLFAASMDGQSAVAIQAARDYGRLVEGGQFYVALALMRFGRFEELTELDDVPADPVFEGLWTAARGIGHLRTGAPDSAQAHLDRVQALIEEHGDEAQFRGHTATQLLGVTGGLLESEILRMAGDDLGALEVLERVVALEDALRYDEPEPLNFSARHWLGALELELGRAEDAEATYREALEDHPRNGWSLYGLEQSLRAQGRHGDAELVRVEFDRNWEDADIWLRSSRY</sequence>
<reference evidence="3 4" key="1">
    <citation type="submission" date="2024-02" db="EMBL/GenBank/DDBJ databases">
        <title>A novel Gemmatimonadota bacterium.</title>
        <authorList>
            <person name="Du Z.-J."/>
            <person name="Ye Y.-Q."/>
        </authorList>
    </citation>
    <scope>NUCLEOTIDE SEQUENCE [LARGE SCALE GENOMIC DNA]</scope>
    <source>
        <strain evidence="3 4">DH-20</strain>
    </source>
</reference>
<dbReference type="Gene3D" id="1.25.40.10">
    <property type="entry name" value="Tetratricopeptide repeat domain"/>
    <property type="match status" value="1"/>
</dbReference>
<proteinExistence type="predicted"/>
<evidence type="ECO:0000313" key="3">
    <source>
        <dbReference type="EMBL" id="MEK9500893.1"/>
    </source>
</evidence>
<dbReference type="PROSITE" id="PS50005">
    <property type="entry name" value="TPR"/>
    <property type="match status" value="1"/>
</dbReference>
<keyword evidence="1" id="KW-0802">TPR repeat</keyword>
<dbReference type="InterPro" id="IPR011990">
    <property type="entry name" value="TPR-like_helical_dom_sf"/>
</dbReference>
<comment type="caution">
    <text evidence="3">The sequence shown here is derived from an EMBL/GenBank/DDBJ whole genome shotgun (WGS) entry which is preliminary data.</text>
</comment>
<evidence type="ECO:0000256" key="2">
    <source>
        <dbReference type="SAM" id="SignalP"/>
    </source>
</evidence>
<dbReference type="EMBL" id="JBBHLI010000003">
    <property type="protein sequence ID" value="MEK9500893.1"/>
    <property type="molecule type" value="Genomic_DNA"/>
</dbReference>
<accession>A0ABU9E821</accession>
<evidence type="ECO:0000313" key="4">
    <source>
        <dbReference type="Proteomes" id="UP001484239"/>
    </source>
</evidence>
<dbReference type="SUPFAM" id="SSF48452">
    <property type="entry name" value="TPR-like"/>
    <property type="match status" value="1"/>
</dbReference>
<feature type="chain" id="PRO_5046513189" evidence="2">
    <location>
        <begin position="27"/>
        <end position="534"/>
    </location>
</feature>
<organism evidence="3 4">
    <name type="scientific">Gaopeijia maritima</name>
    <dbReference type="NCBI Taxonomy" id="3119007"/>
    <lineage>
        <taxon>Bacteria</taxon>
        <taxon>Pseudomonadati</taxon>
        <taxon>Gemmatimonadota</taxon>
        <taxon>Longimicrobiia</taxon>
        <taxon>Gaopeijiales</taxon>
        <taxon>Gaopeijiaceae</taxon>
        <taxon>Gaopeijia</taxon>
    </lineage>
</organism>
<protein>
    <submittedName>
        <fullName evidence="3">Tetratricopeptide repeat protein</fullName>
    </submittedName>
</protein>
<dbReference type="PANTHER" id="PTHR45588">
    <property type="entry name" value="TPR DOMAIN-CONTAINING PROTEIN"/>
    <property type="match status" value="1"/>
</dbReference>
<feature type="repeat" description="TPR" evidence="1">
    <location>
        <begin position="458"/>
        <end position="491"/>
    </location>
</feature>
<keyword evidence="4" id="KW-1185">Reference proteome</keyword>
<dbReference type="PANTHER" id="PTHR45588:SF1">
    <property type="entry name" value="WW DOMAIN-CONTAINING PROTEIN"/>
    <property type="match status" value="1"/>
</dbReference>
<name>A0ABU9E821_9BACT</name>
<dbReference type="Proteomes" id="UP001484239">
    <property type="component" value="Unassembled WGS sequence"/>
</dbReference>
<dbReference type="RefSeq" id="WP_405286710.1">
    <property type="nucleotide sequence ID" value="NZ_JBBHLI010000003.1"/>
</dbReference>
<evidence type="ECO:0000256" key="1">
    <source>
        <dbReference type="PROSITE-ProRule" id="PRU00339"/>
    </source>
</evidence>